<dbReference type="PANTHER" id="PTHR15555">
    <property type="entry name" value="ZINC FINGER HIT DOMAIN CONTAINING PROTEIN 2 PROTEIN FON -RELATED"/>
    <property type="match status" value="1"/>
</dbReference>
<dbReference type="InterPro" id="IPR039646">
    <property type="entry name" value="ZNHIT2"/>
</dbReference>
<protein>
    <recommendedName>
        <fullName evidence="3">HIT-type domain-containing protein</fullName>
    </recommendedName>
</protein>
<name>A0ABP0IQ31_9DINO</name>
<feature type="region of interest" description="Disordered" evidence="2">
    <location>
        <begin position="71"/>
        <end position="92"/>
    </location>
</feature>
<dbReference type="SUPFAM" id="SSF144232">
    <property type="entry name" value="HIT/MYND zinc finger-like"/>
    <property type="match status" value="1"/>
</dbReference>
<comment type="caution">
    <text evidence="4">The sequence shown here is derived from an EMBL/GenBank/DDBJ whole genome shotgun (WGS) entry which is preliminary data.</text>
</comment>
<evidence type="ECO:0000313" key="4">
    <source>
        <dbReference type="EMBL" id="CAK9003956.1"/>
    </source>
</evidence>
<sequence length="360" mass="40543">MPSSVCTVCVRAEARYTCPRCQAGYCSLSCYQAHSGKCTESFYQTQVQEELRSQRVDEEEKRHLEKVLAALSHLDQPDEEEETEETEDSFSEDRLQMLADLASRGALRVEDLSEEEARSFFAELKKGDLARAIGPWEPWWHQTAVVDLMSMDDECTNGDERLHRSPPEHLCCSATGDRKAHPSVVFTLLEALYAYVHTMRSFNGDWDWDPLQAAAHMFHIGRSIWGRQVYSSATEALQASQSMASKLPGSFAPFDRHCLGDVATLLRRSLGSCARAILEAKELSEQAHKLAEEPKSASRLLRGVKKLEFLSAFAWYHEEVLSVEVAAEVQALQEILEGAEAKAAQRMEMAKNEILLPERN</sequence>
<evidence type="ECO:0000256" key="2">
    <source>
        <dbReference type="SAM" id="MobiDB-lite"/>
    </source>
</evidence>
<evidence type="ECO:0000256" key="1">
    <source>
        <dbReference type="PROSITE-ProRule" id="PRU00453"/>
    </source>
</evidence>
<dbReference type="EMBL" id="CAXAMN010003335">
    <property type="protein sequence ID" value="CAK9003956.1"/>
    <property type="molecule type" value="Genomic_DNA"/>
</dbReference>
<evidence type="ECO:0000259" key="3">
    <source>
        <dbReference type="PROSITE" id="PS51083"/>
    </source>
</evidence>
<dbReference type="PROSITE" id="PS51083">
    <property type="entry name" value="ZF_HIT"/>
    <property type="match status" value="1"/>
</dbReference>
<dbReference type="CDD" id="cd23024">
    <property type="entry name" value="zf-HIT_ZNHIT2-3"/>
    <property type="match status" value="1"/>
</dbReference>
<proteinExistence type="predicted"/>
<keyword evidence="1" id="KW-0863">Zinc-finger</keyword>
<dbReference type="Pfam" id="PF04438">
    <property type="entry name" value="zf-HIT"/>
    <property type="match status" value="1"/>
</dbReference>
<dbReference type="Gene3D" id="3.30.60.190">
    <property type="match status" value="1"/>
</dbReference>
<reference evidence="4 5" key="1">
    <citation type="submission" date="2024-02" db="EMBL/GenBank/DDBJ databases">
        <authorList>
            <person name="Chen Y."/>
            <person name="Shah S."/>
            <person name="Dougan E. K."/>
            <person name="Thang M."/>
            <person name="Chan C."/>
        </authorList>
    </citation>
    <scope>NUCLEOTIDE SEQUENCE [LARGE SCALE GENOMIC DNA]</scope>
</reference>
<gene>
    <name evidence="4" type="ORF">CCMP2556_LOCUS7484</name>
</gene>
<accession>A0ABP0IQ31</accession>
<keyword evidence="1" id="KW-0862">Zinc</keyword>
<feature type="domain" description="HIT-type" evidence="3">
    <location>
        <begin position="6"/>
        <end position="38"/>
    </location>
</feature>
<keyword evidence="1" id="KW-0479">Metal-binding</keyword>
<evidence type="ECO:0000313" key="5">
    <source>
        <dbReference type="Proteomes" id="UP001642484"/>
    </source>
</evidence>
<dbReference type="InterPro" id="IPR007529">
    <property type="entry name" value="Znf_HIT"/>
</dbReference>
<organism evidence="4 5">
    <name type="scientific">Durusdinium trenchii</name>
    <dbReference type="NCBI Taxonomy" id="1381693"/>
    <lineage>
        <taxon>Eukaryota</taxon>
        <taxon>Sar</taxon>
        <taxon>Alveolata</taxon>
        <taxon>Dinophyceae</taxon>
        <taxon>Suessiales</taxon>
        <taxon>Symbiodiniaceae</taxon>
        <taxon>Durusdinium</taxon>
    </lineage>
</organism>
<dbReference type="Proteomes" id="UP001642484">
    <property type="component" value="Unassembled WGS sequence"/>
</dbReference>
<feature type="compositionally biased region" description="Acidic residues" evidence="2">
    <location>
        <begin position="77"/>
        <end position="90"/>
    </location>
</feature>
<dbReference type="PANTHER" id="PTHR15555:SF0">
    <property type="entry name" value="ZINC FINGER HIT DOMAIN-CONTAINING PROTEIN 2"/>
    <property type="match status" value="1"/>
</dbReference>
<keyword evidence="5" id="KW-1185">Reference proteome</keyword>